<dbReference type="InterPro" id="IPR036390">
    <property type="entry name" value="WH_DNA-bd_sf"/>
</dbReference>
<dbReference type="PANTHER" id="PTHR30346">
    <property type="entry name" value="TRANSCRIPTIONAL DUAL REGULATOR HCAR-RELATED"/>
    <property type="match status" value="1"/>
</dbReference>
<keyword evidence="7" id="KW-1185">Reference proteome</keyword>
<dbReference type="Pfam" id="PF00126">
    <property type="entry name" value="HTH_1"/>
    <property type="match status" value="1"/>
</dbReference>
<protein>
    <submittedName>
        <fullName evidence="6">LysR family transcriptional regulator</fullName>
    </submittedName>
</protein>
<gene>
    <name evidence="6" type="ORF">ACFFTL_14750</name>
</gene>
<reference evidence="6 7" key="1">
    <citation type="submission" date="2024-09" db="EMBL/GenBank/DDBJ databases">
        <authorList>
            <person name="Sun Q."/>
            <person name="Mori K."/>
        </authorList>
    </citation>
    <scope>NUCLEOTIDE SEQUENCE [LARGE SCALE GENOMIC DNA]</scope>
    <source>
        <strain evidence="6 7">JCM 3331</strain>
    </source>
</reference>
<dbReference type="InterPro" id="IPR005119">
    <property type="entry name" value="LysR_subst-bd"/>
</dbReference>
<evidence type="ECO:0000256" key="4">
    <source>
        <dbReference type="ARBA" id="ARBA00023163"/>
    </source>
</evidence>
<keyword evidence="4" id="KW-0804">Transcription</keyword>
<dbReference type="PANTHER" id="PTHR30346:SF28">
    <property type="entry name" value="HTH-TYPE TRANSCRIPTIONAL REGULATOR CYNR"/>
    <property type="match status" value="1"/>
</dbReference>
<evidence type="ECO:0000313" key="7">
    <source>
        <dbReference type="Proteomes" id="UP001589710"/>
    </source>
</evidence>
<dbReference type="Gene3D" id="1.10.10.10">
    <property type="entry name" value="Winged helix-like DNA-binding domain superfamily/Winged helix DNA-binding domain"/>
    <property type="match status" value="1"/>
</dbReference>
<name>A0ABV5R869_9ACTN</name>
<comment type="similarity">
    <text evidence="1">Belongs to the LysR transcriptional regulatory family.</text>
</comment>
<dbReference type="InterPro" id="IPR036388">
    <property type="entry name" value="WH-like_DNA-bd_sf"/>
</dbReference>
<dbReference type="EMBL" id="JBHMCG010000061">
    <property type="protein sequence ID" value="MFB9573546.1"/>
    <property type="molecule type" value="Genomic_DNA"/>
</dbReference>
<feature type="domain" description="HTH lysR-type" evidence="5">
    <location>
        <begin position="1"/>
        <end position="58"/>
    </location>
</feature>
<evidence type="ECO:0000256" key="2">
    <source>
        <dbReference type="ARBA" id="ARBA00023015"/>
    </source>
</evidence>
<accession>A0ABV5R869</accession>
<evidence type="ECO:0000313" key="6">
    <source>
        <dbReference type="EMBL" id="MFB9573546.1"/>
    </source>
</evidence>
<sequence length="298" mass="31520">MELRVLRYFLAVAEAESVTAAARQVHIAQPSLSRQLSALEKDLGVSLFTRRPGSLNLNAAGRRFRPIAQDLVRRAEQAAETMSAMAQGEGAALTVVASPSTVAYLLAPFMAGSDPAGLVLRDAISEEPSKVFDTMLGSDADLGISTTPAPAPFESAFLGRTPVMGQVPTDHPWGGRATIPLAELVTEPLILMTRSNVARLVVDEAISRAGLALAGVTESGSSAFAQALAARGRGVCLVTDDSRFGLAELIVQTPDDGPLTVPLYAGWDASHYARSALHDVIDGLRTHLAQRIRRFPGL</sequence>
<dbReference type="SUPFAM" id="SSF46785">
    <property type="entry name" value="Winged helix' DNA-binding domain"/>
    <property type="match status" value="1"/>
</dbReference>
<comment type="caution">
    <text evidence="6">The sequence shown here is derived from an EMBL/GenBank/DDBJ whole genome shotgun (WGS) entry which is preliminary data.</text>
</comment>
<keyword evidence="3" id="KW-0238">DNA-binding</keyword>
<dbReference type="PROSITE" id="PS50931">
    <property type="entry name" value="HTH_LYSR"/>
    <property type="match status" value="1"/>
</dbReference>
<evidence type="ECO:0000259" key="5">
    <source>
        <dbReference type="PROSITE" id="PS50931"/>
    </source>
</evidence>
<dbReference type="Pfam" id="PF03466">
    <property type="entry name" value="LysR_substrate"/>
    <property type="match status" value="1"/>
</dbReference>
<dbReference type="SUPFAM" id="SSF53850">
    <property type="entry name" value="Periplasmic binding protein-like II"/>
    <property type="match status" value="1"/>
</dbReference>
<dbReference type="Gene3D" id="3.40.190.290">
    <property type="match status" value="1"/>
</dbReference>
<dbReference type="PRINTS" id="PR00039">
    <property type="entry name" value="HTHLYSR"/>
</dbReference>
<evidence type="ECO:0000256" key="3">
    <source>
        <dbReference type="ARBA" id="ARBA00023125"/>
    </source>
</evidence>
<proteinExistence type="inferred from homology"/>
<evidence type="ECO:0000256" key="1">
    <source>
        <dbReference type="ARBA" id="ARBA00009437"/>
    </source>
</evidence>
<dbReference type="RefSeq" id="WP_345515537.1">
    <property type="nucleotide sequence ID" value="NZ_BAAAXD010000031.1"/>
</dbReference>
<dbReference type="InterPro" id="IPR000847">
    <property type="entry name" value="LysR_HTH_N"/>
</dbReference>
<dbReference type="CDD" id="cd05466">
    <property type="entry name" value="PBP2_LTTR_substrate"/>
    <property type="match status" value="1"/>
</dbReference>
<dbReference type="Proteomes" id="UP001589710">
    <property type="component" value="Unassembled WGS sequence"/>
</dbReference>
<keyword evidence="2" id="KW-0805">Transcription regulation</keyword>
<organism evidence="6 7">
    <name type="scientific">Streptomyces yanii</name>
    <dbReference type="NCBI Taxonomy" id="78510"/>
    <lineage>
        <taxon>Bacteria</taxon>
        <taxon>Bacillati</taxon>
        <taxon>Actinomycetota</taxon>
        <taxon>Actinomycetes</taxon>
        <taxon>Kitasatosporales</taxon>
        <taxon>Streptomycetaceae</taxon>
        <taxon>Streptomyces</taxon>
    </lineage>
</organism>